<sequence>LSSIKKYTYPGSKIAANVITSGTDFKIFSPKYTKKYDSKSKMDCILISGIVTMSSENNLKIFKGTIGVNLKTKDKIVYAYSNNSTTAKLNEITINDITKVQLNEIDTYMKNKYGEAAASKIIFGNTKAASATSSAPAALGSTYTYNGLYNYKKDSVIGTFAITINSVTDSTFDEAKSMGYKGPINEGIEFKLVNITWDVIKAEITKGNGSIYTYKDFIGPIFRGSSVPGVDYINTVTDSGFADILKSKIDELQNDKIKSNSATSFTVTGNVILPVIKGYENYMVFVVKGEENPNLDRIYFKIK</sequence>
<feature type="non-terminal residue" evidence="1">
    <location>
        <position position="1"/>
    </location>
</feature>
<comment type="caution">
    <text evidence="1">The sequence shown here is derived from an EMBL/GenBank/DDBJ whole genome shotgun (WGS) entry which is preliminary data.</text>
</comment>
<name>A0A3D2X406_9FIRM</name>
<protein>
    <submittedName>
        <fullName evidence="1">Uncharacterized protein</fullName>
    </submittedName>
</protein>
<proteinExistence type="predicted"/>
<accession>A0A3D2X406</accession>
<dbReference type="Proteomes" id="UP000262969">
    <property type="component" value="Unassembled WGS sequence"/>
</dbReference>
<organism evidence="1 2">
    <name type="scientific">Lachnoclostridium phytofermentans</name>
    <dbReference type="NCBI Taxonomy" id="66219"/>
    <lineage>
        <taxon>Bacteria</taxon>
        <taxon>Bacillati</taxon>
        <taxon>Bacillota</taxon>
        <taxon>Clostridia</taxon>
        <taxon>Lachnospirales</taxon>
        <taxon>Lachnospiraceae</taxon>
    </lineage>
</organism>
<dbReference type="EMBL" id="DPVV01000153">
    <property type="protein sequence ID" value="HCL01644.1"/>
    <property type="molecule type" value="Genomic_DNA"/>
</dbReference>
<dbReference type="AlphaFoldDB" id="A0A3D2X406"/>
<evidence type="ECO:0000313" key="1">
    <source>
        <dbReference type="EMBL" id="HCL01644.1"/>
    </source>
</evidence>
<reference evidence="1 2" key="1">
    <citation type="journal article" date="2018" name="Nat. Biotechnol.">
        <title>A standardized bacterial taxonomy based on genome phylogeny substantially revises the tree of life.</title>
        <authorList>
            <person name="Parks D.H."/>
            <person name="Chuvochina M."/>
            <person name="Waite D.W."/>
            <person name="Rinke C."/>
            <person name="Skarshewski A."/>
            <person name="Chaumeil P.A."/>
            <person name="Hugenholtz P."/>
        </authorList>
    </citation>
    <scope>NUCLEOTIDE SEQUENCE [LARGE SCALE GENOMIC DNA]</scope>
    <source>
        <strain evidence="1">UBA11728</strain>
    </source>
</reference>
<evidence type="ECO:0000313" key="2">
    <source>
        <dbReference type="Proteomes" id="UP000262969"/>
    </source>
</evidence>
<gene>
    <name evidence="1" type="ORF">DHW61_04385</name>
</gene>